<feature type="coiled-coil region" evidence="1">
    <location>
        <begin position="104"/>
        <end position="147"/>
    </location>
</feature>
<name>A0ABZ2I918_9CAUL</name>
<accession>A0ABZ2I918</accession>
<evidence type="ECO:0000256" key="1">
    <source>
        <dbReference type="SAM" id="Coils"/>
    </source>
</evidence>
<keyword evidence="3" id="KW-1185">Reference proteome</keyword>
<keyword evidence="2" id="KW-0489">Methyltransferase</keyword>
<keyword evidence="2" id="KW-0808">Transferase</keyword>
<organism evidence="2 3">
    <name type="scientific">Brevundimonas olei</name>
    <dbReference type="NCBI Taxonomy" id="657642"/>
    <lineage>
        <taxon>Bacteria</taxon>
        <taxon>Pseudomonadati</taxon>
        <taxon>Pseudomonadota</taxon>
        <taxon>Alphaproteobacteria</taxon>
        <taxon>Caulobacterales</taxon>
        <taxon>Caulobacteraceae</taxon>
        <taxon>Brevundimonas</taxon>
    </lineage>
</organism>
<dbReference type="GO" id="GO:0032259">
    <property type="term" value="P:methylation"/>
    <property type="evidence" value="ECO:0007669"/>
    <property type="project" value="UniProtKB-KW"/>
</dbReference>
<reference evidence="2 3" key="1">
    <citation type="submission" date="2024-02" db="EMBL/GenBank/DDBJ databases">
        <title>Distribution and functional of Brevundimonas-related endobacteria within Verticillium dahliae.</title>
        <authorList>
            <person name="Zeng H."/>
        </authorList>
    </citation>
    <scope>NUCLEOTIDE SEQUENCE [LARGE SCALE GENOMIC DNA]</scope>
    <source>
        <strain evidence="2 3">TRM 44200</strain>
    </source>
</reference>
<dbReference type="GO" id="GO:0008168">
    <property type="term" value="F:methyltransferase activity"/>
    <property type="evidence" value="ECO:0007669"/>
    <property type="project" value="UniProtKB-KW"/>
</dbReference>
<gene>
    <name evidence="2" type="ORF">V8J38_12785</name>
</gene>
<sequence length="292" mass="30231">MQHITWPVIALALMTAACDNGGSVRITTSTTSDSSGVLKVVDALQCPQTQGVLTRKGSARADGSCVYGGPRGSEVILQLVQLDGRSAQTALKPFETRLTADLPEAMAQVEAENARAEAAAAKAEADAARAEADADRAAAEASRVADEVAGDSAQVRMPGLRVDARGDKATVRLPGMKIEADGDRANIRIGGLTIRADDKSGRVNVSSGDDAVNIDATDSAARIRTSASGESVRSTFLMAANEPSASGWRTVGYEARGPVGGPIVVATVRSKDRDPDRLFDAAKALVTLNVGD</sequence>
<protein>
    <submittedName>
        <fullName evidence="2">Methyltransferase type 11</fullName>
    </submittedName>
</protein>
<evidence type="ECO:0000313" key="3">
    <source>
        <dbReference type="Proteomes" id="UP001363460"/>
    </source>
</evidence>
<dbReference type="EMBL" id="CP146369">
    <property type="protein sequence ID" value="WWT54120.1"/>
    <property type="molecule type" value="Genomic_DNA"/>
</dbReference>
<dbReference type="Proteomes" id="UP001363460">
    <property type="component" value="Chromosome"/>
</dbReference>
<dbReference type="RefSeq" id="WP_338576173.1">
    <property type="nucleotide sequence ID" value="NZ_CP146369.1"/>
</dbReference>
<keyword evidence="1" id="KW-0175">Coiled coil</keyword>
<proteinExistence type="predicted"/>
<evidence type="ECO:0000313" key="2">
    <source>
        <dbReference type="EMBL" id="WWT54120.1"/>
    </source>
</evidence>